<dbReference type="Proteomes" id="UP001163105">
    <property type="component" value="Unassembled WGS sequence"/>
</dbReference>
<comment type="caution">
    <text evidence="2">The sequence shown here is derived from an EMBL/GenBank/DDBJ whole genome shotgun (WGS) entry which is preliminary data.</text>
</comment>
<accession>A0AB34G9G3</accession>
<dbReference type="Gene3D" id="1.20.58.320">
    <property type="entry name" value="TPR-like"/>
    <property type="match status" value="1"/>
</dbReference>
<gene>
    <name evidence="2" type="ORF">O9K51_01563</name>
</gene>
<dbReference type="SUPFAM" id="SSF48452">
    <property type="entry name" value="TPR-like"/>
    <property type="match status" value="1"/>
</dbReference>
<dbReference type="InterPro" id="IPR011990">
    <property type="entry name" value="TPR-like_helical_dom_sf"/>
</dbReference>
<evidence type="ECO:0000313" key="3">
    <source>
        <dbReference type="Proteomes" id="UP001163105"/>
    </source>
</evidence>
<dbReference type="InterPro" id="IPR010323">
    <property type="entry name" value="DUF924"/>
</dbReference>
<dbReference type="Pfam" id="PF06041">
    <property type="entry name" value="DUF924"/>
    <property type="match status" value="1"/>
</dbReference>
<dbReference type="Gene3D" id="1.25.40.10">
    <property type="entry name" value="Tetratricopeptide repeat domain"/>
    <property type="match status" value="1"/>
</dbReference>
<keyword evidence="3" id="KW-1185">Reference proteome</keyword>
<organism evidence="2 3">
    <name type="scientific">Purpureocillium lavendulum</name>
    <dbReference type="NCBI Taxonomy" id="1247861"/>
    <lineage>
        <taxon>Eukaryota</taxon>
        <taxon>Fungi</taxon>
        <taxon>Dikarya</taxon>
        <taxon>Ascomycota</taxon>
        <taxon>Pezizomycotina</taxon>
        <taxon>Sordariomycetes</taxon>
        <taxon>Hypocreomycetidae</taxon>
        <taxon>Hypocreales</taxon>
        <taxon>Ophiocordycipitaceae</taxon>
        <taxon>Purpureocillium</taxon>
    </lineage>
</organism>
<feature type="region of interest" description="Disordered" evidence="1">
    <location>
        <begin position="237"/>
        <end position="257"/>
    </location>
</feature>
<sequence length="257" mass="28691">MSAAVKDAVTPALLREVRDFWFEHLTDPKALILPTFADNKRWFMGGPALDEACTTRFAPTLEAIRSAGVTSGQQLLVGMGGAPTDPRDWMSLLILLDQIPRNCYRGDAAGVVFGVFDPVARDVALAAIAAGVPDGAPLIRWQFAYRNWFYMPLMHSEDLATHDRALVEYERMLADVRALAEGEGEARDEHEARAREVVRADVDAANKLAGLNLEFERKHYDIIKRFGRYPHRNKALGRQATKEEEEYLANGGETFSQ</sequence>
<dbReference type="AlphaFoldDB" id="A0AB34G9G3"/>
<evidence type="ECO:0000256" key="1">
    <source>
        <dbReference type="SAM" id="MobiDB-lite"/>
    </source>
</evidence>
<name>A0AB34G9G3_9HYPO</name>
<reference evidence="2" key="1">
    <citation type="submission" date="2023-01" db="EMBL/GenBank/DDBJ databases">
        <title>The growth and conidiation of Purpureocillium lavendulum are regulated by nitrogen source and histone H3K14 acetylation.</title>
        <authorList>
            <person name="Tang P."/>
            <person name="Han J."/>
            <person name="Zhang C."/>
            <person name="Tang P."/>
            <person name="Qi F."/>
            <person name="Zhang K."/>
            <person name="Liang L."/>
        </authorList>
    </citation>
    <scope>NUCLEOTIDE SEQUENCE</scope>
    <source>
        <strain evidence="2">YMF1.00683</strain>
    </source>
</reference>
<dbReference type="EMBL" id="JAQHRD010000001">
    <property type="protein sequence ID" value="KAJ6446790.1"/>
    <property type="molecule type" value="Genomic_DNA"/>
</dbReference>
<proteinExistence type="predicted"/>
<protein>
    <submittedName>
        <fullName evidence="2">Delta(14)-sterol reductase</fullName>
    </submittedName>
</protein>
<evidence type="ECO:0000313" key="2">
    <source>
        <dbReference type="EMBL" id="KAJ6446790.1"/>
    </source>
</evidence>